<dbReference type="InterPro" id="IPR051831">
    <property type="entry name" value="Bromodomain_contain_prot"/>
</dbReference>
<feature type="compositionally biased region" description="Polar residues" evidence="2">
    <location>
        <begin position="295"/>
        <end position="311"/>
    </location>
</feature>
<evidence type="ECO:0000313" key="4">
    <source>
        <dbReference type="EMBL" id="CCB60535.1"/>
    </source>
</evidence>
<dbReference type="Gene3D" id="1.20.920.10">
    <property type="entry name" value="Bromodomain-like"/>
    <property type="match status" value="1"/>
</dbReference>
<feature type="region of interest" description="Disordered" evidence="2">
    <location>
        <begin position="569"/>
        <end position="589"/>
    </location>
</feature>
<feature type="compositionally biased region" description="Basic and acidic residues" evidence="2">
    <location>
        <begin position="257"/>
        <end position="270"/>
    </location>
</feature>
<reference evidence="5" key="1">
    <citation type="journal article" date="2007" name="Nature">
        <title>The grapevine genome sequence suggests ancestral hexaploidization in major angiosperm phyla.</title>
        <authorList>
            <consortium name="The French-Italian Public Consortium for Grapevine Genome Characterization."/>
            <person name="Jaillon O."/>
            <person name="Aury J.-M."/>
            <person name="Noel B."/>
            <person name="Policriti A."/>
            <person name="Clepet C."/>
            <person name="Casagrande A."/>
            <person name="Choisne N."/>
            <person name="Aubourg S."/>
            <person name="Vitulo N."/>
            <person name="Jubin C."/>
            <person name="Vezzi A."/>
            <person name="Legeai F."/>
            <person name="Hugueney P."/>
            <person name="Dasilva C."/>
            <person name="Horner D."/>
            <person name="Mica E."/>
            <person name="Jublot D."/>
            <person name="Poulain J."/>
            <person name="Bruyere C."/>
            <person name="Billault A."/>
            <person name="Segurens B."/>
            <person name="Gouyvenoux M."/>
            <person name="Ugarte E."/>
            <person name="Cattonaro F."/>
            <person name="Anthouard V."/>
            <person name="Vico V."/>
            <person name="Del Fabbro C."/>
            <person name="Alaux M."/>
            <person name="Di Gaspero G."/>
            <person name="Dumas V."/>
            <person name="Felice N."/>
            <person name="Paillard S."/>
            <person name="Juman I."/>
            <person name="Moroldo M."/>
            <person name="Scalabrin S."/>
            <person name="Canaguier A."/>
            <person name="Le Clainche I."/>
            <person name="Malacrida G."/>
            <person name="Durand E."/>
            <person name="Pesole G."/>
            <person name="Laucou V."/>
            <person name="Chatelet P."/>
            <person name="Merdinoglu D."/>
            <person name="Delledonne M."/>
            <person name="Pezzotti M."/>
            <person name="Lecharny A."/>
            <person name="Scarpelli C."/>
            <person name="Artiguenave F."/>
            <person name="Pe M.E."/>
            <person name="Valle G."/>
            <person name="Morgante M."/>
            <person name="Caboche M."/>
            <person name="Adam-Blondon A.-F."/>
            <person name="Weissenbach J."/>
            <person name="Quetier F."/>
            <person name="Wincker P."/>
        </authorList>
    </citation>
    <scope>NUCLEOTIDE SEQUENCE [LARGE SCALE GENOMIC DNA]</scope>
    <source>
        <strain evidence="5">cv. Pinot noir / PN40024</strain>
    </source>
</reference>
<dbReference type="AlphaFoldDB" id="F6I0R9"/>
<dbReference type="InParanoid" id="F6I0R9"/>
<evidence type="ECO:0000313" key="5">
    <source>
        <dbReference type="Proteomes" id="UP000009183"/>
    </source>
</evidence>
<dbReference type="CDD" id="cd04369">
    <property type="entry name" value="Bromodomain"/>
    <property type="match status" value="1"/>
</dbReference>
<feature type="domain" description="Reverse transcriptase zinc-binding" evidence="3">
    <location>
        <begin position="15"/>
        <end position="99"/>
    </location>
</feature>
<dbReference type="InterPro" id="IPR026960">
    <property type="entry name" value="RVT-Znf"/>
</dbReference>
<dbReference type="PaxDb" id="29760-VIT_03s0038g03820.t01"/>
<evidence type="ECO:0000256" key="1">
    <source>
        <dbReference type="ARBA" id="ARBA00023117"/>
    </source>
</evidence>
<dbReference type="SUPFAM" id="SSF47370">
    <property type="entry name" value="Bromodomain"/>
    <property type="match status" value="1"/>
</dbReference>
<dbReference type="STRING" id="29760.F6I0R9"/>
<keyword evidence="1" id="KW-0103">Bromodomain</keyword>
<dbReference type="PANTHER" id="PTHR22881">
    <property type="entry name" value="BROMODOMAIN CONTAINING PROTEIN"/>
    <property type="match status" value="1"/>
</dbReference>
<gene>
    <name evidence="4" type="ordered locus">VIT_03s0038g03820</name>
</gene>
<dbReference type="eggNOG" id="KOG1075">
    <property type="taxonomic scope" value="Eukaryota"/>
</dbReference>
<organism evidence="4 5">
    <name type="scientific">Vitis vinifera</name>
    <name type="common">Grape</name>
    <dbReference type="NCBI Taxonomy" id="29760"/>
    <lineage>
        <taxon>Eukaryota</taxon>
        <taxon>Viridiplantae</taxon>
        <taxon>Streptophyta</taxon>
        <taxon>Embryophyta</taxon>
        <taxon>Tracheophyta</taxon>
        <taxon>Spermatophyta</taxon>
        <taxon>Magnoliopsida</taxon>
        <taxon>eudicotyledons</taxon>
        <taxon>Gunneridae</taxon>
        <taxon>Pentapetalae</taxon>
        <taxon>rosids</taxon>
        <taxon>Vitales</taxon>
        <taxon>Vitaceae</taxon>
        <taxon>Viteae</taxon>
        <taxon>Vitis</taxon>
    </lineage>
</organism>
<feature type="region of interest" description="Disordered" evidence="2">
    <location>
        <begin position="632"/>
        <end position="731"/>
    </location>
</feature>
<feature type="region of interest" description="Disordered" evidence="2">
    <location>
        <begin position="257"/>
        <end position="311"/>
    </location>
</feature>
<dbReference type="ExpressionAtlas" id="F6I0R9">
    <property type="expression patterns" value="baseline and differential"/>
</dbReference>
<protein>
    <recommendedName>
        <fullName evidence="3">Reverse transcriptase zinc-binding domain-containing protein</fullName>
    </recommendedName>
</protein>
<dbReference type="eggNOG" id="KOG0955">
    <property type="taxonomic scope" value="Eukaryota"/>
</dbReference>
<evidence type="ECO:0000256" key="2">
    <source>
        <dbReference type="SAM" id="MobiDB-lite"/>
    </source>
</evidence>
<keyword evidence="5" id="KW-1185">Reference proteome</keyword>
<feature type="compositionally biased region" description="Pro residues" evidence="2">
    <location>
        <begin position="682"/>
        <end position="693"/>
    </location>
</feature>
<sequence length="731" mass="80586">MEDRMMWKVTSNESFSVKSLYNDLSSRRAGLFPHGLIWNPSVPSKVSFFAWEAAWGKVLTMDQLKKRGWAVANRCFMCCEEEESIDHILIHCSKARALWDLLFALFGVCWVLPYSARETLIEWRGFMLGKKHRKVWKAAPLCLFWAVWMERNRIAFDNEDFSVHRLKNSFVCNLWVWTKSIVNVDPLTLPSVCIVRYELRFLSIFIKMYRIVYRKFLTIMKDVFLICSNAMQYNAPDTIYFKQARSIQELAKKNFENLRQDSDDNEPEPKRRGRPPTKNIKKPLGRPSLERPGSEFSSDATLATGGENTMWSNHDLRKGALISDKSGPADSFGRSLHGTRYSDGNTGWSADQKLERHDEFTGSILKGISLKHAKKPFVLDENRRNTYKQSSSIAVGREPSVLTTFDGEKKQLMPVGLNAEYGYARSLARFASNLGPVAWKIAAKKIEKSLPPGVKFGPGWVGENDVIPPKPLFVPSSTPLSSLPGDSIPCSMDSQEDKPSQKTGGIGLPERNVLSARAALANHPGKSLLTSAAASPLINTANKASGPSSGSTEASIGLNAQSGFSILNSSAGAVRPRPPFQIHQGPTALHPGMNGFNGAYGFNIPTQMGKPMGAARPTGFNLQAPQMLDAISRTTPNFGHPGMGNNLTPEDPKFLEKSTTTNSSSPLLPHPGGEAAAAPRVGPHPQPSWPGLPPQQRQDSVPPDLNVRFQSPGSPSSSKVDSTQPDLALQL</sequence>
<dbReference type="Pfam" id="PF13966">
    <property type="entry name" value="zf-RVT"/>
    <property type="match status" value="1"/>
</dbReference>
<dbReference type="HOGENOM" id="CLU_379204_0_0_1"/>
<dbReference type="PANTHER" id="PTHR22881:SF27">
    <property type="entry name" value="BROMODOMAIN CONTAINING 7_9"/>
    <property type="match status" value="1"/>
</dbReference>
<accession>F6I0R9</accession>
<dbReference type="EMBL" id="FN596508">
    <property type="protein sequence ID" value="CCB60535.1"/>
    <property type="molecule type" value="Genomic_DNA"/>
</dbReference>
<proteinExistence type="predicted"/>
<dbReference type="InterPro" id="IPR036427">
    <property type="entry name" value="Bromodomain-like_sf"/>
</dbReference>
<feature type="compositionally biased region" description="Basic residues" evidence="2">
    <location>
        <begin position="271"/>
        <end position="284"/>
    </location>
</feature>
<dbReference type="Proteomes" id="UP000009183">
    <property type="component" value="Chromosome 3"/>
</dbReference>
<feature type="region of interest" description="Disordered" evidence="2">
    <location>
        <begin position="484"/>
        <end position="508"/>
    </location>
</feature>
<evidence type="ECO:0000259" key="3">
    <source>
        <dbReference type="Pfam" id="PF13966"/>
    </source>
</evidence>
<name>F6I0R9_VITVI</name>